<dbReference type="InterPro" id="IPR043129">
    <property type="entry name" value="ATPase_NBD"/>
</dbReference>
<comment type="caution">
    <text evidence="6">Lacks conserved residue(s) required for the propagation of feature annotation.</text>
</comment>
<dbReference type="InterPro" id="IPR004753">
    <property type="entry name" value="MreB"/>
</dbReference>
<dbReference type="EMBL" id="JYIK01000551">
    <property type="protein sequence ID" value="KWX10277.1"/>
    <property type="molecule type" value="Genomic_DNA"/>
</dbReference>
<dbReference type="HAMAP" id="MF_02207">
    <property type="entry name" value="MreB"/>
    <property type="match status" value="1"/>
</dbReference>
<evidence type="ECO:0000313" key="8">
    <source>
        <dbReference type="EMBL" id="KWX10277.1"/>
    </source>
</evidence>
<comment type="caution">
    <text evidence="8">The sequence shown here is derived from an EMBL/GenBank/DDBJ whole genome shotgun (WGS) entry which is preliminary data.</text>
</comment>
<feature type="binding site" evidence="6">
    <location>
        <begin position="205"/>
        <end position="208"/>
    </location>
    <ligand>
        <name>ATP</name>
        <dbReference type="ChEBI" id="CHEBI:30616"/>
    </ligand>
</feature>
<keyword evidence="3 6" id="KW-0067">ATP-binding</keyword>
<evidence type="ECO:0000256" key="5">
    <source>
        <dbReference type="ARBA" id="ARBA00023458"/>
    </source>
</evidence>
<dbReference type="Gene3D" id="3.30.420.40">
    <property type="match status" value="2"/>
</dbReference>
<dbReference type="GO" id="GO:0008360">
    <property type="term" value="P:regulation of cell shape"/>
    <property type="evidence" value="ECO:0007669"/>
    <property type="project" value="UniProtKB-UniRule"/>
</dbReference>
<keyword evidence="4 6" id="KW-0133">Cell shape</keyword>
<comment type="similarity">
    <text evidence="5 6">Belongs to the FtsA/MreB family.</text>
</comment>
<dbReference type="CDD" id="cd10225">
    <property type="entry name" value="ASKHA_NBD_MreB-like"/>
    <property type="match status" value="1"/>
</dbReference>
<evidence type="ECO:0000256" key="4">
    <source>
        <dbReference type="ARBA" id="ARBA00022960"/>
    </source>
</evidence>
<sequence length="329" mass="35083">MGDLGVDLGTTNTVVCHNRRGVILNEPSVMALRAHRGRPKVLAIGLEARALVGRVPAGLSVVRPLHDGVITDLETARMYLGTVLRRIGVRPWQRARLRAAIGVPMGATALERRALLEAAEEARIGKAMLIPEPIAGAAGCGLDPLEPRTHMVVDVGGGMAEVTAFCYEGLLAHRSCPLAGDEMTLAVYQYLREEYQIIVGELIAEQVKVRTTEDTAPIVVEGQDAATGRPRVVTLAPEEVLEAIRPVTDAVIRTLAACLEDLSAQSVSDVMAEGVLTIGGGSLLRGFDKLLEDAFGFPVRRAERPLTCVAEGAVRCLSRESLLKAYAAG</sequence>
<dbReference type="SUPFAM" id="SSF53067">
    <property type="entry name" value="Actin-like ATPase domain"/>
    <property type="match status" value="2"/>
</dbReference>
<dbReference type="PATRIC" id="fig|1469144.9.peg.4683"/>
<evidence type="ECO:0000256" key="6">
    <source>
        <dbReference type="HAMAP-Rule" id="MF_02207"/>
    </source>
</evidence>
<dbReference type="PANTHER" id="PTHR42749:SF1">
    <property type="entry name" value="CELL SHAPE-DETERMINING PROTEIN MREB"/>
    <property type="match status" value="1"/>
</dbReference>
<gene>
    <name evidence="6" type="primary">mreB</name>
    <name evidence="7" type="ORF">TH66_09525</name>
    <name evidence="8" type="ORF">TR74_04565</name>
</gene>
<name>A0A132NJZ2_9ACTN</name>
<protein>
    <recommendedName>
        <fullName evidence="6">Cell shape-determining protein MreB</fullName>
    </recommendedName>
</protein>
<reference evidence="9" key="1">
    <citation type="submission" date="2015-02" db="EMBL/GenBank/DDBJ databases">
        <title>Physiological reanalysis, assessment of diazotrophy, and genome sequences of multiple isolates of Streptomyces thermoautotrophicus.</title>
        <authorList>
            <person name="MacKellar D.C."/>
            <person name="Lieber L."/>
            <person name="Norman J."/>
            <person name="Bolger A."/>
            <person name="Tobin C."/>
            <person name="Murray J.W."/>
            <person name="Friesen M."/>
            <person name="Prell J."/>
        </authorList>
    </citation>
    <scope>NUCLEOTIDE SEQUENCE [LARGE SCALE GENOMIC DNA]</scope>
    <source>
        <strain evidence="9">UBT1</strain>
    </source>
</reference>
<reference evidence="8 10" key="2">
    <citation type="submission" date="2015-02" db="EMBL/GenBank/DDBJ databases">
        <title>Physiological reanalysis, assessment of diazotrophy, and genome sequences of multiple isolates of Streptomyces thermoautotrophicus.</title>
        <authorList>
            <person name="MacKellar D.C."/>
            <person name="Lieber L."/>
            <person name="Norman J."/>
            <person name="Bolger A."/>
            <person name="Tobin C."/>
            <person name="Murray J.W."/>
            <person name="Prell J."/>
        </authorList>
    </citation>
    <scope>NUCLEOTIDE SEQUENCE [LARGE SCALE GENOMIC DNA]</scope>
    <source>
        <strain evidence="8 10">UBT1</strain>
    </source>
</reference>
<dbReference type="PRINTS" id="PR01652">
    <property type="entry name" value="SHAPEPROTEIN"/>
</dbReference>
<comment type="function">
    <text evidence="6">Forms membrane-associated dynamic filaments that are essential for cell shape determination. Acts by regulating cell wall synthesis and cell elongation, and thus cell shape. A feedback loop between cell geometry and MreB localization may maintain elongated cell shape by targeting cell wall growth to regions of negative cell wall curvature.</text>
</comment>
<dbReference type="Proteomes" id="UP000070659">
    <property type="component" value="Unassembled WGS sequence"/>
</dbReference>
<keyword evidence="1 6" id="KW-0963">Cytoplasm</keyword>
<dbReference type="GO" id="GO:0005737">
    <property type="term" value="C:cytoplasm"/>
    <property type="evidence" value="ECO:0007669"/>
    <property type="project" value="UniProtKB-SubCell"/>
</dbReference>
<organism evidence="8 9">
    <name type="scientific">Carbonactinospora thermoautotrophica</name>
    <dbReference type="NCBI Taxonomy" id="1469144"/>
    <lineage>
        <taxon>Bacteria</taxon>
        <taxon>Bacillati</taxon>
        <taxon>Actinomycetota</taxon>
        <taxon>Actinomycetes</taxon>
        <taxon>Kitasatosporales</taxon>
        <taxon>Carbonactinosporaceae</taxon>
        <taxon>Carbonactinospora</taxon>
    </lineage>
</organism>
<dbReference type="OrthoDB" id="9768127at2"/>
<comment type="subcellular location">
    <subcellularLocation>
        <location evidence="6">Cytoplasm</location>
    </subcellularLocation>
    <text evidence="6">Membrane-associated.</text>
</comment>
<dbReference type="Pfam" id="PF06723">
    <property type="entry name" value="MreB_Mbl"/>
    <property type="match status" value="1"/>
</dbReference>
<dbReference type="EMBL" id="JYIJ01000016">
    <property type="protein sequence ID" value="KWX04136.1"/>
    <property type="molecule type" value="Genomic_DNA"/>
</dbReference>
<evidence type="ECO:0000313" key="10">
    <source>
        <dbReference type="Proteomes" id="UP000070659"/>
    </source>
</evidence>
<dbReference type="AlphaFoldDB" id="A0A132NJZ2"/>
<feature type="binding site" evidence="6">
    <location>
        <begin position="280"/>
        <end position="283"/>
    </location>
    <ligand>
        <name>ATP</name>
        <dbReference type="ChEBI" id="CHEBI:30616"/>
    </ligand>
</feature>
<dbReference type="GO" id="GO:0005524">
    <property type="term" value="F:ATP binding"/>
    <property type="evidence" value="ECO:0007669"/>
    <property type="project" value="UniProtKB-KW"/>
</dbReference>
<proteinExistence type="inferred from homology"/>
<dbReference type="Proteomes" id="UP000070598">
    <property type="component" value="Unassembled WGS sequence"/>
</dbReference>
<accession>A0A132NJZ2</accession>
<evidence type="ECO:0000313" key="7">
    <source>
        <dbReference type="EMBL" id="KWX04136.1"/>
    </source>
</evidence>
<dbReference type="PANTHER" id="PTHR42749">
    <property type="entry name" value="CELL SHAPE-DETERMINING PROTEIN MREB"/>
    <property type="match status" value="1"/>
</dbReference>
<evidence type="ECO:0000256" key="3">
    <source>
        <dbReference type="ARBA" id="ARBA00022840"/>
    </source>
</evidence>
<dbReference type="GO" id="GO:0000902">
    <property type="term" value="P:cell morphogenesis"/>
    <property type="evidence" value="ECO:0007669"/>
    <property type="project" value="InterPro"/>
</dbReference>
<evidence type="ECO:0000256" key="2">
    <source>
        <dbReference type="ARBA" id="ARBA00022741"/>
    </source>
</evidence>
<comment type="subunit">
    <text evidence="6">Forms polymers.</text>
</comment>
<evidence type="ECO:0000256" key="1">
    <source>
        <dbReference type="ARBA" id="ARBA00022490"/>
    </source>
</evidence>
<dbReference type="RefSeq" id="WP_066884855.1">
    <property type="nucleotide sequence ID" value="NZ_CP171739.1"/>
</dbReference>
<keyword evidence="2 6" id="KW-0547">Nucleotide-binding</keyword>
<evidence type="ECO:0000313" key="9">
    <source>
        <dbReference type="Proteomes" id="UP000070598"/>
    </source>
</evidence>
<dbReference type="InterPro" id="IPR056546">
    <property type="entry name" value="MreB_MamK-like"/>
</dbReference>